<dbReference type="InterPro" id="IPR015856">
    <property type="entry name" value="ABC_transpr_CbiO/EcfA_su"/>
</dbReference>
<dbReference type="Gene3D" id="3.40.50.300">
    <property type="entry name" value="P-loop containing nucleotide triphosphate hydrolases"/>
    <property type="match status" value="1"/>
</dbReference>
<keyword evidence="4" id="KW-0067">ATP-binding</keyword>
<dbReference type="RefSeq" id="WP_207651770.1">
    <property type="nucleotide sequence ID" value="NZ_CP018477.1"/>
</dbReference>
<dbReference type="PROSITE" id="PS50893">
    <property type="entry name" value="ABC_TRANSPORTER_2"/>
    <property type="match status" value="1"/>
</dbReference>
<organism evidence="7 8">
    <name type="scientific">Thermogutta terrifontis</name>
    <dbReference type="NCBI Taxonomy" id="1331910"/>
    <lineage>
        <taxon>Bacteria</taxon>
        <taxon>Pseudomonadati</taxon>
        <taxon>Planctomycetota</taxon>
        <taxon>Planctomycetia</taxon>
        <taxon>Pirellulales</taxon>
        <taxon>Thermoguttaceae</taxon>
        <taxon>Thermogutta</taxon>
    </lineage>
</organism>
<gene>
    <name evidence="7" type="ORF">THTE_0946</name>
</gene>
<keyword evidence="8" id="KW-1185">Reference proteome</keyword>
<keyword evidence="3" id="KW-0547">Nucleotide-binding</keyword>
<dbReference type="InterPro" id="IPR027417">
    <property type="entry name" value="P-loop_NTPase"/>
</dbReference>
<dbReference type="CDD" id="cd03225">
    <property type="entry name" value="ABC_cobalt_CbiO_domain1"/>
    <property type="match status" value="1"/>
</dbReference>
<feature type="region of interest" description="Disordered" evidence="5">
    <location>
        <begin position="1"/>
        <end position="54"/>
    </location>
</feature>
<dbReference type="InterPro" id="IPR003593">
    <property type="entry name" value="AAA+_ATPase"/>
</dbReference>
<dbReference type="SUPFAM" id="SSF52540">
    <property type="entry name" value="P-loop containing nucleoside triphosphate hydrolases"/>
    <property type="match status" value="1"/>
</dbReference>
<dbReference type="PROSITE" id="PS00211">
    <property type="entry name" value="ABC_TRANSPORTER_1"/>
    <property type="match status" value="1"/>
</dbReference>
<evidence type="ECO:0000256" key="5">
    <source>
        <dbReference type="SAM" id="MobiDB-lite"/>
    </source>
</evidence>
<dbReference type="InterPro" id="IPR050095">
    <property type="entry name" value="ECF_ABC_transporter_ATP-bd"/>
</dbReference>
<dbReference type="InterPro" id="IPR017871">
    <property type="entry name" value="ABC_transporter-like_CS"/>
</dbReference>
<proteinExistence type="inferred from homology"/>
<dbReference type="Proteomes" id="UP000215086">
    <property type="component" value="Chromosome"/>
</dbReference>
<dbReference type="Pfam" id="PF00005">
    <property type="entry name" value="ABC_tran"/>
    <property type="match status" value="1"/>
</dbReference>
<evidence type="ECO:0000256" key="1">
    <source>
        <dbReference type="ARBA" id="ARBA00005417"/>
    </source>
</evidence>
<dbReference type="GO" id="GO:0042626">
    <property type="term" value="F:ATPase-coupled transmembrane transporter activity"/>
    <property type="evidence" value="ECO:0007669"/>
    <property type="project" value="TreeGrafter"/>
</dbReference>
<sequence length="276" mass="30120">MTVPGNLHKTPTEPGDSPLTEPPENSLPAPPAVANHPAVQSSAQPDPVGCEPSSPLIRLEDIHFQYEGQPPLFQGLAFQLRAGEKLGIIGANGSGKTTFLLMLMGLVQPQRGMIEIFGRVRSRPGDFDDLPGKIGLLFQDSDDQLFCPTVAEDVAFGPFNQGKSVVEVRQIVRRTLAELGLEGWENRITYRLSGGEKRLVALATVLAMDPQVLLLDEPTAGLDPTASARVESILASLPQAMIIVSHDRDFLERLCHRILILREGIFFPYPKQDARS</sequence>
<name>A0A286RC68_9BACT</name>
<evidence type="ECO:0000259" key="6">
    <source>
        <dbReference type="PROSITE" id="PS50893"/>
    </source>
</evidence>
<dbReference type="GO" id="GO:0016887">
    <property type="term" value="F:ATP hydrolysis activity"/>
    <property type="evidence" value="ECO:0007669"/>
    <property type="project" value="InterPro"/>
</dbReference>
<accession>A0A286RC68</accession>
<dbReference type="EMBL" id="CP018477">
    <property type="protein sequence ID" value="ASV73548.1"/>
    <property type="molecule type" value="Genomic_DNA"/>
</dbReference>
<dbReference type="KEGG" id="ttf:THTE_0946"/>
<reference evidence="7 8" key="1">
    <citation type="journal article" name="Front. Microbiol.">
        <title>Sugar Metabolism of the First Thermophilic Planctomycete Thermogutta terrifontis: Comparative Genomic and Transcriptomic Approaches.</title>
        <authorList>
            <person name="Elcheninov A.G."/>
            <person name="Menzel P."/>
            <person name="Gudbergsdottir S.R."/>
            <person name="Slesarev A.I."/>
            <person name="Kadnikov V.V."/>
            <person name="Krogh A."/>
            <person name="Bonch-Osmolovskaya E.A."/>
            <person name="Peng X."/>
            <person name="Kublanov I.V."/>
        </authorList>
    </citation>
    <scope>NUCLEOTIDE SEQUENCE [LARGE SCALE GENOMIC DNA]</scope>
    <source>
        <strain evidence="7 8">R1</strain>
    </source>
</reference>
<dbReference type="SMART" id="SM00382">
    <property type="entry name" value="AAA"/>
    <property type="match status" value="1"/>
</dbReference>
<dbReference type="GO" id="GO:0005524">
    <property type="term" value="F:ATP binding"/>
    <property type="evidence" value="ECO:0007669"/>
    <property type="project" value="UniProtKB-KW"/>
</dbReference>
<keyword evidence="2" id="KW-0813">Transport</keyword>
<dbReference type="PANTHER" id="PTHR43553">
    <property type="entry name" value="HEAVY METAL TRANSPORTER"/>
    <property type="match status" value="1"/>
</dbReference>
<evidence type="ECO:0000256" key="2">
    <source>
        <dbReference type="ARBA" id="ARBA00022448"/>
    </source>
</evidence>
<protein>
    <submittedName>
        <fullName evidence="7">ATPase component NikO of energizing module of nickel ECF transporter</fullName>
    </submittedName>
</protein>
<evidence type="ECO:0000313" key="8">
    <source>
        <dbReference type="Proteomes" id="UP000215086"/>
    </source>
</evidence>
<dbReference type="PANTHER" id="PTHR43553:SF24">
    <property type="entry name" value="ENERGY-COUPLING FACTOR TRANSPORTER ATP-BINDING PROTEIN ECFA1"/>
    <property type="match status" value="1"/>
</dbReference>
<feature type="domain" description="ABC transporter" evidence="6">
    <location>
        <begin position="57"/>
        <end position="276"/>
    </location>
</feature>
<evidence type="ECO:0000313" key="7">
    <source>
        <dbReference type="EMBL" id="ASV73548.1"/>
    </source>
</evidence>
<dbReference type="InterPro" id="IPR003439">
    <property type="entry name" value="ABC_transporter-like_ATP-bd"/>
</dbReference>
<dbReference type="AlphaFoldDB" id="A0A286RC68"/>
<evidence type="ECO:0000256" key="3">
    <source>
        <dbReference type="ARBA" id="ARBA00022741"/>
    </source>
</evidence>
<dbReference type="GO" id="GO:0043190">
    <property type="term" value="C:ATP-binding cassette (ABC) transporter complex"/>
    <property type="evidence" value="ECO:0007669"/>
    <property type="project" value="TreeGrafter"/>
</dbReference>
<comment type="similarity">
    <text evidence="1">Belongs to the ABC transporter superfamily.</text>
</comment>
<evidence type="ECO:0000256" key="4">
    <source>
        <dbReference type="ARBA" id="ARBA00022840"/>
    </source>
</evidence>